<dbReference type="RefSeq" id="WP_145996980.1">
    <property type="nucleotide sequence ID" value="NZ_FXZD01000007.1"/>
</dbReference>
<protein>
    <submittedName>
        <fullName evidence="1">Uncharacterized protein</fullName>
    </submittedName>
</protein>
<sequence length="229" mass="26985">MIERECAHCGHPFVVRFPSQEKRYCDRDCYSQSRKGQRKPIEHGTRAGAQAHYKRGEKPCNECRDAANAAYQERAHVYQANVRAARRDDPDRFKTYGKRAYWKDPEKRRQERRNYVARNRDAVNEKKRLDRVANADQVSARVAQWRDANPSMVEAKERKRRERQRIATERANRNFTRWTPEEDELVLTWVGGDLELAFALGRGYHSIASRRHNLRKCGQISTSTNHKEN</sequence>
<reference evidence="1 2" key="1">
    <citation type="submission" date="2017-03" db="EMBL/GenBank/DDBJ databases">
        <authorList>
            <person name="Afonso C.L."/>
            <person name="Miller P.J."/>
            <person name="Scott M.A."/>
            <person name="Spackman E."/>
            <person name="Goraichik I."/>
            <person name="Dimitrov K.M."/>
            <person name="Suarez D.L."/>
            <person name="Swayne D.E."/>
        </authorList>
    </citation>
    <scope>NUCLEOTIDE SEQUENCE [LARGE SCALE GENOMIC DNA]</scope>
    <source>
        <strain evidence="1 2">CNRZ 918</strain>
    </source>
</reference>
<dbReference type="EMBL" id="FXZD01000007">
    <property type="protein sequence ID" value="SMX97696.1"/>
    <property type="molecule type" value="Genomic_DNA"/>
</dbReference>
<dbReference type="AlphaFoldDB" id="A0A2H1KDB2"/>
<dbReference type="Proteomes" id="UP000234433">
    <property type="component" value="Unassembled WGS sequence"/>
</dbReference>
<organism evidence="1 2">
    <name type="scientific">Brevibacterium antiquum CNRZ 918</name>
    <dbReference type="NCBI Taxonomy" id="1255637"/>
    <lineage>
        <taxon>Bacteria</taxon>
        <taxon>Bacillati</taxon>
        <taxon>Actinomycetota</taxon>
        <taxon>Actinomycetes</taxon>
        <taxon>Micrococcales</taxon>
        <taxon>Brevibacteriaceae</taxon>
        <taxon>Brevibacterium</taxon>
    </lineage>
</organism>
<name>A0A2H1KDB2_9MICO</name>
<proteinExistence type="predicted"/>
<evidence type="ECO:0000313" key="2">
    <source>
        <dbReference type="Proteomes" id="UP000234433"/>
    </source>
</evidence>
<gene>
    <name evidence="1" type="ORF">BANT918_02350</name>
</gene>
<evidence type="ECO:0000313" key="1">
    <source>
        <dbReference type="EMBL" id="SMX97696.1"/>
    </source>
</evidence>
<dbReference type="OrthoDB" id="9792035at2"/>
<accession>A0A2H1KDB2</accession>